<dbReference type="AlphaFoldDB" id="A0A6V8ML19"/>
<name>A0A6V8ML19_9BACT</name>
<keyword evidence="1" id="KW-1133">Transmembrane helix</keyword>
<dbReference type="InterPro" id="IPR052928">
    <property type="entry name" value="Desiccation-related_membrane"/>
</dbReference>
<organism evidence="2 3">
    <name type="scientific">Geomonas silvestris</name>
    <dbReference type="NCBI Taxonomy" id="2740184"/>
    <lineage>
        <taxon>Bacteria</taxon>
        <taxon>Pseudomonadati</taxon>
        <taxon>Thermodesulfobacteriota</taxon>
        <taxon>Desulfuromonadia</taxon>
        <taxon>Geobacterales</taxon>
        <taxon>Geobacteraceae</taxon>
        <taxon>Geomonas</taxon>
    </lineage>
</organism>
<keyword evidence="1" id="KW-0472">Membrane</keyword>
<dbReference type="Pfam" id="PF12732">
    <property type="entry name" value="YtxH"/>
    <property type="match status" value="1"/>
</dbReference>
<dbReference type="Proteomes" id="UP000556026">
    <property type="component" value="Unassembled WGS sequence"/>
</dbReference>
<gene>
    <name evidence="2" type="ORF">GMST_27580</name>
</gene>
<dbReference type="RefSeq" id="WP_183355252.1">
    <property type="nucleotide sequence ID" value="NZ_BLXX01000008.1"/>
</dbReference>
<dbReference type="PANTHER" id="PTHR35792:SF2">
    <property type="entry name" value="GENERAL STRESS PROTEIN"/>
    <property type="match status" value="1"/>
</dbReference>
<protein>
    <recommendedName>
        <fullName evidence="4">YtxH domain-containing protein</fullName>
    </recommendedName>
</protein>
<dbReference type="InterPro" id="IPR024623">
    <property type="entry name" value="YtxH"/>
</dbReference>
<dbReference type="PANTHER" id="PTHR35792">
    <property type="entry name" value="GENERAL STRESS PROTEIN"/>
    <property type="match status" value="1"/>
</dbReference>
<reference evidence="3" key="1">
    <citation type="submission" date="2020-06" db="EMBL/GenBank/DDBJ databases">
        <title>Draft genomic sequence of Geomonas sp. Red330.</title>
        <authorList>
            <person name="Itoh H."/>
            <person name="Zhenxing X."/>
            <person name="Ushijima N."/>
            <person name="Masuda Y."/>
            <person name="Shiratori Y."/>
            <person name="Senoo K."/>
        </authorList>
    </citation>
    <scope>NUCLEOTIDE SEQUENCE [LARGE SCALE GENOMIC DNA]</scope>
    <source>
        <strain evidence="3">Red330</strain>
    </source>
</reference>
<proteinExistence type="predicted"/>
<feature type="transmembrane region" description="Helical" evidence="1">
    <location>
        <begin position="12"/>
        <end position="30"/>
    </location>
</feature>
<dbReference type="EMBL" id="BLXX01000008">
    <property type="protein sequence ID" value="GFO60433.1"/>
    <property type="molecule type" value="Genomic_DNA"/>
</dbReference>
<accession>A0A6V8ML19</accession>
<sequence>MSKRCGNEQAAILAFIAGAAVAAGAALLFTPKTGREVREKLGEAKEDALEKLKGCSAKLRGKKGGGDSMGYDGGDCWI</sequence>
<evidence type="ECO:0000256" key="1">
    <source>
        <dbReference type="SAM" id="Phobius"/>
    </source>
</evidence>
<evidence type="ECO:0000313" key="3">
    <source>
        <dbReference type="Proteomes" id="UP000556026"/>
    </source>
</evidence>
<evidence type="ECO:0000313" key="2">
    <source>
        <dbReference type="EMBL" id="GFO60433.1"/>
    </source>
</evidence>
<keyword evidence="3" id="KW-1185">Reference proteome</keyword>
<keyword evidence="1" id="KW-0812">Transmembrane</keyword>
<comment type="caution">
    <text evidence="2">The sequence shown here is derived from an EMBL/GenBank/DDBJ whole genome shotgun (WGS) entry which is preliminary data.</text>
</comment>
<evidence type="ECO:0008006" key="4">
    <source>
        <dbReference type="Google" id="ProtNLM"/>
    </source>
</evidence>